<accession>A0A5C6EP72</accession>
<dbReference type="EMBL" id="SJPX01000003">
    <property type="protein sequence ID" value="TWU51553.1"/>
    <property type="molecule type" value="Genomic_DNA"/>
</dbReference>
<dbReference type="AlphaFoldDB" id="A0A5C6EP72"/>
<comment type="caution">
    <text evidence="1">The sequence shown here is derived from an EMBL/GenBank/DDBJ whole genome shotgun (WGS) entry which is preliminary data.</text>
</comment>
<sequence length="227" mass="25389">MDDALAYPDLLIELNQSLRQFDGGKAIVWDLLRYESVLVIALSTPQSTTANAYLDCILCTKLMFTHAWEPARIFVESSDLVGTSLHIHDDQSLQIECKTARLTVATDGSQRQVFASPAGIRSSFALLAYACEAESTSFNAMTSFFDGYSEALSNHLLPWQNEKPSLNAFQAWVKTRLALDNLSMDWKHAMRAAYSDDKDAIVQMRKLLADFQIEYDAGNVADPPPRR</sequence>
<gene>
    <name evidence="1" type="ORF">Poly59_31460</name>
</gene>
<evidence type="ECO:0000313" key="2">
    <source>
        <dbReference type="Proteomes" id="UP000317977"/>
    </source>
</evidence>
<keyword evidence="2" id="KW-1185">Reference proteome</keyword>
<reference evidence="1 2" key="1">
    <citation type="submission" date="2019-02" db="EMBL/GenBank/DDBJ databases">
        <title>Deep-cultivation of Planctomycetes and their phenomic and genomic characterization uncovers novel biology.</title>
        <authorList>
            <person name="Wiegand S."/>
            <person name="Jogler M."/>
            <person name="Boedeker C."/>
            <person name="Pinto D."/>
            <person name="Vollmers J."/>
            <person name="Rivas-Marin E."/>
            <person name="Kohn T."/>
            <person name="Peeters S.H."/>
            <person name="Heuer A."/>
            <person name="Rast P."/>
            <person name="Oberbeckmann S."/>
            <person name="Bunk B."/>
            <person name="Jeske O."/>
            <person name="Meyerdierks A."/>
            <person name="Storesund J.E."/>
            <person name="Kallscheuer N."/>
            <person name="Luecker S."/>
            <person name="Lage O.M."/>
            <person name="Pohl T."/>
            <person name="Merkel B.J."/>
            <person name="Hornburger P."/>
            <person name="Mueller R.-W."/>
            <person name="Bruemmer F."/>
            <person name="Labrenz M."/>
            <person name="Spormann A.M."/>
            <person name="Op Den Camp H."/>
            <person name="Overmann J."/>
            <person name="Amann R."/>
            <person name="Jetten M.S.M."/>
            <person name="Mascher T."/>
            <person name="Medema M.H."/>
            <person name="Devos D.P."/>
            <person name="Kaster A.-K."/>
            <person name="Ovreas L."/>
            <person name="Rohde M."/>
            <person name="Galperin M.Y."/>
            <person name="Jogler C."/>
        </authorList>
    </citation>
    <scope>NUCLEOTIDE SEQUENCE [LARGE SCALE GENOMIC DNA]</scope>
    <source>
        <strain evidence="1 2">Poly59</strain>
    </source>
</reference>
<evidence type="ECO:0000313" key="1">
    <source>
        <dbReference type="EMBL" id="TWU51553.1"/>
    </source>
</evidence>
<dbReference type="Proteomes" id="UP000317977">
    <property type="component" value="Unassembled WGS sequence"/>
</dbReference>
<name>A0A5C6EP72_9BACT</name>
<protein>
    <submittedName>
        <fullName evidence="1">Uncharacterized protein</fullName>
    </submittedName>
</protein>
<organism evidence="1 2">
    <name type="scientific">Rubripirellula reticaptiva</name>
    <dbReference type="NCBI Taxonomy" id="2528013"/>
    <lineage>
        <taxon>Bacteria</taxon>
        <taxon>Pseudomonadati</taxon>
        <taxon>Planctomycetota</taxon>
        <taxon>Planctomycetia</taxon>
        <taxon>Pirellulales</taxon>
        <taxon>Pirellulaceae</taxon>
        <taxon>Rubripirellula</taxon>
    </lineage>
</organism>
<proteinExistence type="predicted"/>